<dbReference type="InterPro" id="IPR018060">
    <property type="entry name" value="HTH_AraC"/>
</dbReference>
<dbReference type="PROSITE" id="PS00041">
    <property type="entry name" value="HTH_ARAC_FAMILY_1"/>
    <property type="match status" value="1"/>
</dbReference>
<evidence type="ECO:0000256" key="2">
    <source>
        <dbReference type="ARBA" id="ARBA00023125"/>
    </source>
</evidence>
<accession>A0A4R2BHF1</accession>
<dbReference type="InterPro" id="IPR014710">
    <property type="entry name" value="RmlC-like_jellyroll"/>
</dbReference>
<keyword evidence="6" id="KW-1185">Reference proteome</keyword>
<proteinExistence type="predicted"/>
<dbReference type="InterPro" id="IPR020449">
    <property type="entry name" value="Tscrpt_reg_AraC-type_HTH"/>
</dbReference>
<sequence length="284" mass="33469">MEDAIDNRFSIEDSFSIQHLYMKGQHNMGQSHQHSYYELFYLIDGERVYYINNKAYTVKKGDLVIIHPKDLHHTKSANVPLYERILIYFKPDFISSLTATDAFPFHHSSMLLRLPLKEHGPINKAIGDIYTECREQKTGFETCVKLNLTLLLINLQRHLLLNNQNPCEQSHPMYEKMTEITSYMSKNFHKEISLESISKKFFISPSYLSRTFKKITGHHFSEYLQQVRIKEAKKYLSETQEKMAIVADKVGFRHLSHFNTTFKKMEGMTPRQYRKAHLDTDTYN</sequence>
<dbReference type="PANTHER" id="PTHR43280">
    <property type="entry name" value="ARAC-FAMILY TRANSCRIPTIONAL REGULATOR"/>
    <property type="match status" value="1"/>
</dbReference>
<dbReference type="InterPro" id="IPR037923">
    <property type="entry name" value="HTH-like"/>
</dbReference>
<reference evidence="5 6" key="1">
    <citation type="journal article" date="2015" name="Stand. Genomic Sci.">
        <title>Genomic Encyclopedia of Bacterial and Archaeal Type Strains, Phase III: the genomes of soil and plant-associated and newly described type strains.</title>
        <authorList>
            <person name="Whitman W.B."/>
            <person name="Woyke T."/>
            <person name="Klenk H.P."/>
            <person name="Zhou Y."/>
            <person name="Lilburn T.G."/>
            <person name="Beck B.J."/>
            <person name="De Vos P."/>
            <person name="Vandamme P."/>
            <person name="Eisen J.A."/>
            <person name="Garrity G."/>
            <person name="Hugenholtz P."/>
            <person name="Kyrpides N.C."/>
        </authorList>
    </citation>
    <scope>NUCLEOTIDE SEQUENCE [LARGE SCALE GENOMIC DNA]</scope>
    <source>
        <strain evidence="5 6">CV53</strain>
    </source>
</reference>
<dbReference type="InterPro" id="IPR018062">
    <property type="entry name" value="HTH_AraC-typ_CS"/>
</dbReference>
<dbReference type="RefSeq" id="WP_132002769.1">
    <property type="nucleotide sequence ID" value="NZ_JABUHM010000002.1"/>
</dbReference>
<comment type="caution">
    <text evidence="5">The sequence shown here is derived from an EMBL/GenBank/DDBJ whole genome shotgun (WGS) entry which is preliminary data.</text>
</comment>
<keyword evidence="2" id="KW-0238">DNA-binding</keyword>
<evidence type="ECO:0000259" key="4">
    <source>
        <dbReference type="PROSITE" id="PS01124"/>
    </source>
</evidence>
<dbReference type="AlphaFoldDB" id="A0A4R2BHF1"/>
<evidence type="ECO:0000256" key="3">
    <source>
        <dbReference type="ARBA" id="ARBA00023163"/>
    </source>
</evidence>
<dbReference type="SUPFAM" id="SSF51215">
    <property type="entry name" value="Regulatory protein AraC"/>
    <property type="match status" value="1"/>
</dbReference>
<evidence type="ECO:0000313" key="6">
    <source>
        <dbReference type="Proteomes" id="UP000295689"/>
    </source>
</evidence>
<dbReference type="Proteomes" id="UP000295689">
    <property type="component" value="Unassembled WGS sequence"/>
</dbReference>
<keyword evidence="1" id="KW-0805">Transcription regulation</keyword>
<dbReference type="SMART" id="SM00342">
    <property type="entry name" value="HTH_ARAC"/>
    <property type="match status" value="1"/>
</dbReference>
<dbReference type="PRINTS" id="PR00032">
    <property type="entry name" value="HTHARAC"/>
</dbReference>
<dbReference type="PROSITE" id="PS01124">
    <property type="entry name" value="HTH_ARAC_FAMILY_2"/>
    <property type="match status" value="1"/>
</dbReference>
<dbReference type="InterPro" id="IPR009057">
    <property type="entry name" value="Homeodomain-like_sf"/>
</dbReference>
<gene>
    <name evidence="5" type="ORF">EV146_10348</name>
</gene>
<dbReference type="Pfam" id="PF12833">
    <property type="entry name" value="HTH_18"/>
    <property type="match status" value="1"/>
</dbReference>
<name>A0A4R2BHF1_9BACI</name>
<dbReference type="EMBL" id="SLVV01000003">
    <property type="protein sequence ID" value="TCN26527.1"/>
    <property type="molecule type" value="Genomic_DNA"/>
</dbReference>
<dbReference type="GO" id="GO:0043565">
    <property type="term" value="F:sequence-specific DNA binding"/>
    <property type="evidence" value="ECO:0007669"/>
    <property type="project" value="InterPro"/>
</dbReference>
<organism evidence="5 6">
    <name type="scientific">Mesobacillus foraminis</name>
    <dbReference type="NCBI Taxonomy" id="279826"/>
    <lineage>
        <taxon>Bacteria</taxon>
        <taxon>Bacillati</taxon>
        <taxon>Bacillota</taxon>
        <taxon>Bacilli</taxon>
        <taxon>Bacillales</taxon>
        <taxon>Bacillaceae</taxon>
        <taxon>Mesobacillus</taxon>
    </lineage>
</organism>
<feature type="domain" description="HTH araC/xylS-type" evidence="4">
    <location>
        <begin position="178"/>
        <end position="276"/>
    </location>
</feature>
<protein>
    <submittedName>
        <fullName evidence="5">AraC-like protein</fullName>
    </submittedName>
</protein>
<dbReference type="Pfam" id="PF02311">
    <property type="entry name" value="AraC_binding"/>
    <property type="match status" value="1"/>
</dbReference>
<dbReference type="SUPFAM" id="SSF46689">
    <property type="entry name" value="Homeodomain-like"/>
    <property type="match status" value="2"/>
</dbReference>
<dbReference type="PANTHER" id="PTHR43280:SF28">
    <property type="entry name" value="HTH-TYPE TRANSCRIPTIONAL ACTIVATOR RHAS"/>
    <property type="match status" value="1"/>
</dbReference>
<evidence type="ECO:0000313" key="5">
    <source>
        <dbReference type="EMBL" id="TCN26527.1"/>
    </source>
</evidence>
<dbReference type="Gene3D" id="1.10.10.60">
    <property type="entry name" value="Homeodomain-like"/>
    <property type="match status" value="2"/>
</dbReference>
<dbReference type="InterPro" id="IPR003313">
    <property type="entry name" value="AraC-bd"/>
</dbReference>
<dbReference type="GO" id="GO:0003700">
    <property type="term" value="F:DNA-binding transcription factor activity"/>
    <property type="evidence" value="ECO:0007669"/>
    <property type="project" value="InterPro"/>
</dbReference>
<keyword evidence="3" id="KW-0804">Transcription</keyword>
<evidence type="ECO:0000256" key="1">
    <source>
        <dbReference type="ARBA" id="ARBA00023015"/>
    </source>
</evidence>
<dbReference type="Gene3D" id="2.60.120.10">
    <property type="entry name" value="Jelly Rolls"/>
    <property type="match status" value="1"/>
</dbReference>